<dbReference type="VEuPathDB" id="AmoebaDB:NfTy_068550"/>
<evidence type="ECO:0000313" key="11">
    <source>
        <dbReference type="Proteomes" id="UP000444721"/>
    </source>
</evidence>
<dbReference type="InterPro" id="IPR002194">
    <property type="entry name" value="Chaperonin_TCP-1_CS"/>
</dbReference>
<comment type="caution">
    <text evidence="10">The sequence shown here is derived from an EMBL/GenBank/DDBJ whole genome shotgun (WGS) entry which is preliminary data.</text>
</comment>
<dbReference type="SUPFAM" id="SSF48592">
    <property type="entry name" value="GroEL equatorial domain-like"/>
    <property type="match status" value="1"/>
</dbReference>
<comment type="similarity">
    <text evidence="1 8">Belongs to the TCP-1 chaperonin family.</text>
</comment>
<name>A0A6A5BU88_NAEFO</name>
<evidence type="ECO:0008006" key="12">
    <source>
        <dbReference type="Google" id="ProtNLM"/>
    </source>
</evidence>
<keyword evidence="4" id="KW-0809">Transit peptide</keyword>
<gene>
    <name evidence="10" type="ORF">FDP41_004180</name>
</gene>
<dbReference type="GO" id="GO:0140662">
    <property type="term" value="F:ATP-dependent protein folding chaperone"/>
    <property type="evidence" value="ECO:0007669"/>
    <property type="project" value="InterPro"/>
</dbReference>
<evidence type="ECO:0000256" key="3">
    <source>
        <dbReference type="ARBA" id="ARBA00022840"/>
    </source>
</evidence>
<dbReference type="PROSITE" id="PS00750">
    <property type="entry name" value="TCP1_1"/>
    <property type="match status" value="1"/>
</dbReference>
<dbReference type="InterPro" id="IPR017998">
    <property type="entry name" value="Chaperone_TCP-1"/>
</dbReference>
<keyword evidence="2 8" id="KW-0547">Nucleotide-binding</keyword>
<evidence type="ECO:0000256" key="1">
    <source>
        <dbReference type="ARBA" id="ARBA00008020"/>
    </source>
</evidence>
<evidence type="ECO:0000256" key="7">
    <source>
        <dbReference type="ARBA" id="ARBA00025467"/>
    </source>
</evidence>
<keyword evidence="3 8" id="KW-0067">ATP-binding</keyword>
<keyword evidence="6 8" id="KW-0143">Chaperone</keyword>
<dbReference type="Gene3D" id="3.30.260.10">
    <property type="entry name" value="TCP-1-like chaperonin intermediate domain"/>
    <property type="match status" value="1"/>
</dbReference>
<dbReference type="InterPro" id="IPR002423">
    <property type="entry name" value="Cpn60/GroEL/TCP-1"/>
</dbReference>
<dbReference type="OMA" id="SMDDQNG"/>
<reference evidence="10 11" key="1">
    <citation type="journal article" date="2019" name="Sci. Rep.">
        <title>Nanopore sequencing improves the draft genome of the human pathogenic amoeba Naegleria fowleri.</title>
        <authorList>
            <person name="Liechti N."/>
            <person name="Schurch N."/>
            <person name="Bruggmann R."/>
            <person name="Wittwer M."/>
        </authorList>
    </citation>
    <scope>NUCLEOTIDE SEQUENCE [LARGE SCALE GENOMIC DNA]</scope>
    <source>
        <strain evidence="10 11">ATCC 30894</strain>
    </source>
</reference>
<dbReference type="OrthoDB" id="19664at2759"/>
<evidence type="ECO:0000256" key="4">
    <source>
        <dbReference type="ARBA" id="ARBA00022946"/>
    </source>
</evidence>
<dbReference type="Gene3D" id="1.10.560.10">
    <property type="entry name" value="GroEL-like equatorial domain"/>
    <property type="match status" value="1"/>
</dbReference>
<comment type="function">
    <text evidence="7">Implicated in mitochondrial protein import and macromolecular assembly. May facilitate the correct folding of imported proteins. May also prevent misfolding and promote the refolding and proper assembly of unfolded polypeptides generated under stress conditions in the mitochondrial matrix.</text>
</comment>
<dbReference type="VEuPathDB" id="AmoebaDB:NF0041890"/>
<feature type="region of interest" description="Disordered" evidence="9">
    <location>
        <begin position="1"/>
        <end position="34"/>
    </location>
</feature>
<evidence type="ECO:0000256" key="5">
    <source>
        <dbReference type="ARBA" id="ARBA00023016"/>
    </source>
</evidence>
<dbReference type="GO" id="GO:0005524">
    <property type="term" value="F:ATP binding"/>
    <property type="evidence" value="ECO:0007669"/>
    <property type="project" value="UniProtKB-KW"/>
</dbReference>
<dbReference type="VEuPathDB" id="AmoebaDB:NF0041880"/>
<keyword evidence="5" id="KW-0346">Stress response</keyword>
<organism evidence="10 11">
    <name type="scientific">Naegleria fowleri</name>
    <name type="common">Brain eating amoeba</name>
    <dbReference type="NCBI Taxonomy" id="5763"/>
    <lineage>
        <taxon>Eukaryota</taxon>
        <taxon>Discoba</taxon>
        <taxon>Heterolobosea</taxon>
        <taxon>Tetramitia</taxon>
        <taxon>Eutetramitia</taxon>
        <taxon>Vahlkampfiidae</taxon>
        <taxon>Naegleria</taxon>
    </lineage>
</organism>
<dbReference type="SUPFAM" id="SSF54849">
    <property type="entry name" value="GroEL-intermediate domain like"/>
    <property type="match status" value="1"/>
</dbReference>
<dbReference type="InterPro" id="IPR027409">
    <property type="entry name" value="GroEL-like_apical_dom_sf"/>
</dbReference>
<protein>
    <recommendedName>
        <fullName evidence="12">CCT-eta</fullName>
    </recommendedName>
</protein>
<sequence length="650" mass="72907">MVEEFEEGKDDGQSCPEDSPALPSRLARKSVHRPYDETSSSVHVMPILSEHLKTSSPSVNEYLENIKSCIQIGEKCKSLLGPNALEKLFVDPQTGEVLITNDGATAIQYMVRFLEFGILKKQVLFKKIENPIAQLFVDLSKSVDKQVGDGTTSVIVLAASMLEEALKLIRSGIHPMRIVKNYSMFNDIIEQHLTRFQSFKVNPFENNSKKLILQLVQTTLNSKFSSISFPKLAEIAVDAMTMASGDKNSIHVLKLGKSINSITFRGASSDDTQLLTNQVLLNTNFIHENEQEGMNLLSPKLALLLFELDKPKQKNSRLDEHKQIDSSQIDRILKEEESYIKKLVVQLKKLGATLICVQENLAAGYQAGISDAAKYWLQKSKITSLKPIAKNDISLLSKAFHVSPISSTEKLQEIIESVDKNEKSKYLTEIAYAKHVHIGRQVYISFGQTQNQSLLSPISFVILNASTQSSVDELERAFNDSICIVENFFKYPILVPGGGACEMSLSAYAQFLMSQPSQKYSPLQQVIMQSFCNALESIPHVLCQGFSSEVFTPSSILNELRQIYVECFERNQSSPFSGIYLSNRTIDPLYSSSSPIANMKERGIFELLHGKISQMKMALQTVQRILKIRQCFILMHPNTIESSQHEPQHH</sequence>
<dbReference type="PRINTS" id="PR00304">
    <property type="entry name" value="TCOMPLEXTCP1"/>
</dbReference>
<dbReference type="EMBL" id="VFQX01000036">
    <property type="protein sequence ID" value="KAF0976885.1"/>
    <property type="molecule type" value="Genomic_DNA"/>
</dbReference>
<dbReference type="AlphaFoldDB" id="A0A6A5BU88"/>
<dbReference type="PANTHER" id="PTHR11353">
    <property type="entry name" value="CHAPERONIN"/>
    <property type="match status" value="1"/>
</dbReference>
<evidence type="ECO:0000256" key="2">
    <source>
        <dbReference type="ARBA" id="ARBA00022741"/>
    </source>
</evidence>
<dbReference type="RefSeq" id="XP_044561598.1">
    <property type="nucleotide sequence ID" value="XM_044707567.1"/>
</dbReference>
<evidence type="ECO:0000256" key="9">
    <source>
        <dbReference type="SAM" id="MobiDB-lite"/>
    </source>
</evidence>
<dbReference type="GO" id="GO:0016887">
    <property type="term" value="F:ATP hydrolysis activity"/>
    <property type="evidence" value="ECO:0007669"/>
    <property type="project" value="InterPro"/>
</dbReference>
<accession>A0A6A5BU88</accession>
<dbReference type="SUPFAM" id="SSF52029">
    <property type="entry name" value="GroEL apical domain-like"/>
    <property type="match status" value="1"/>
</dbReference>
<evidence type="ECO:0000256" key="6">
    <source>
        <dbReference type="ARBA" id="ARBA00023186"/>
    </source>
</evidence>
<dbReference type="InterPro" id="IPR027410">
    <property type="entry name" value="TCP-1-like_intermed_sf"/>
</dbReference>
<dbReference type="InterPro" id="IPR027413">
    <property type="entry name" value="GROEL-like_equatorial_sf"/>
</dbReference>
<dbReference type="VEuPathDB" id="AmoebaDB:FDP41_004180"/>
<dbReference type="Pfam" id="PF00118">
    <property type="entry name" value="Cpn60_TCP1"/>
    <property type="match status" value="1"/>
</dbReference>
<dbReference type="Proteomes" id="UP000444721">
    <property type="component" value="Unassembled WGS sequence"/>
</dbReference>
<evidence type="ECO:0000256" key="8">
    <source>
        <dbReference type="RuleBase" id="RU004187"/>
    </source>
</evidence>
<dbReference type="GeneID" id="68111398"/>
<proteinExistence type="inferred from homology"/>
<keyword evidence="11" id="KW-1185">Reference proteome</keyword>
<evidence type="ECO:0000313" key="10">
    <source>
        <dbReference type="EMBL" id="KAF0976885.1"/>
    </source>
</evidence>
<dbReference type="GO" id="GO:0051082">
    <property type="term" value="F:unfolded protein binding"/>
    <property type="evidence" value="ECO:0007669"/>
    <property type="project" value="InterPro"/>
</dbReference>
<dbReference type="Gene3D" id="3.50.7.10">
    <property type="entry name" value="GroEL"/>
    <property type="match status" value="1"/>
</dbReference>